<evidence type="ECO:0000256" key="3">
    <source>
        <dbReference type="ARBA" id="ARBA00023002"/>
    </source>
</evidence>
<dbReference type="AlphaFoldDB" id="A0A6G1K8D8"/>
<proteinExistence type="inferred from homology"/>
<dbReference type="FunFam" id="3.40.50.720:FF:000084">
    <property type="entry name" value="Short-chain dehydrogenase reductase"/>
    <property type="match status" value="1"/>
</dbReference>
<dbReference type="Gene3D" id="3.40.50.720">
    <property type="entry name" value="NAD(P)-binding Rossmann-like Domain"/>
    <property type="match status" value="1"/>
</dbReference>
<dbReference type="OrthoDB" id="294295at2759"/>
<accession>A0A6G1K8D8</accession>
<dbReference type="PRINTS" id="PR00081">
    <property type="entry name" value="GDHRDH"/>
</dbReference>
<dbReference type="NCBIfam" id="NF005559">
    <property type="entry name" value="PRK07231.1"/>
    <property type="match status" value="1"/>
</dbReference>
<reference evidence="4" key="1">
    <citation type="journal article" date="2020" name="Stud. Mycol.">
        <title>101 Dothideomycetes genomes: a test case for predicting lifestyles and emergence of pathogens.</title>
        <authorList>
            <person name="Haridas S."/>
            <person name="Albert R."/>
            <person name="Binder M."/>
            <person name="Bloem J."/>
            <person name="Labutti K."/>
            <person name="Salamov A."/>
            <person name="Andreopoulos B."/>
            <person name="Baker S."/>
            <person name="Barry K."/>
            <person name="Bills G."/>
            <person name="Bluhm B."/>
            <person name="Cannon C."/>
            <person name="Castanera R."/>
            <person name="Culley D."/>
            <person name="Daum C."/>
            <person name="Ezra D."/>
            <person name="Gonzalez J."/>
            <person name="Henrissat B."/>
            <person name="Kuo A."/>
            <person name="Liang C."/>
            <person name="Lipzen A."/>
            <person name="Lutzoni F."/>
            <person name="Magnuson J."/>
            <person name="Mondo S."/>
            <person name="Nolan M."/>
            <person name="Ohm R."/>
            <person name="Pangilinan J."/>
            <person name="Park H.-J."/>
            <person name="Ramirez L."/>
            <person name="Alfaro M."/>
            <person name="Sun H."/>
            <person name="Tritt A."/>
            <person name="Yoshinaga Y."/>
            <person name="Zwiers L.-H."/>
            <person name="Turgeon B."/>
            <person name="Goodwin S."/>
            <person name="Spatafora J."/>
            <person name="Crous P."/>
            <person name="Grigoriev I."/>
        </authorList>
    </citation>
    <scope>NUCLEOTIDE SEQUENCE</scope>
    <source>
        <strain evidence="4">CBS 279.74</strain>
    </source>
</reference>
<keyword evidence="2" id="KW-0521">NADP</keyword>
<dbReference type="EMBL" id="MU005771">
    <property type="protein sequence ID" value="KAF2708732.1"/>
    <property type="molecule type" value="Genomic_DNA"/>
</dbReference>
<evidence type="ECO:0000256" key="2">
    <source>
        <dbReference type="ARBA" id="ARBA00022857"/>
    </source>
</evidence>
<gene>
    <name evidence="4" type="ORF">K504DRAFT_491402</name>
</gene>
<protein>
    <submittedName>
        <fullName evidence="4">Oxidoreductase</fullName>
    </submittedName>
</protein>
<dbReference type="Proteomes" id="UP000799428">
    <property type="component" value="Unassembled WGS sequence"/>
</dbReference>
<dbReference type="PANTHER" id="PTHR43639:SF1">
    <property type="entry name" value="SHORT-CHAIN DEHYDROGENASE_REDUCTASE FAMILY PROTEIN"/>
    <property type="match status" value="1"/>
</dbReference>
<dbReference type="PANTHER" id="PTHR43639">
    <property type="entry name" value="OXIDOREDUCTASE, SHORT-CHAIN DEHYDROGENASE/REDUCTASE FAMILY (AFU_ORTHOLOGUE AFUA_5G02870)"/>
    <property type="match status" value="1"/>
</dbReference>
<dbReference type="InterPro" id="IPR036291">
    <property type="entry name" value="NAD(P)-bd_dom_sf"/>
</dbReference>
<keyword evidence="3" id="KW-0560">Oxidoreductase</keyword>
<keyword evidence="5" id="KW-1185">Reference proteome</keyword>
<name>A0A6G1K8D8_9PLEO</name>
<evidence type="ECO:0000256" key="1">
    <source>
        <dbReference type="ARBA" id="ARBA00006484"/>
    </source>
</evidence>
<dbReference type="GO" id="GO:0016491">
    <property type="term" value="F:oxidoreductase activity"/>
    <property type="evidence" value="ECO:0007669"/>
    <property type="project" value="UniProtKB-KW"/>
</dbReference>
<sequence>MTGARLRDKAAIVTGGGSGFGAGIVKKFVAEGCRVLIWDINKDPATSLAASFPANATSIFIGDVSKASHWTNALDQCLDDFGKLDIVVNNAGVVHVSKASEEVEEEEVDRMWRVNVKPLYYSAKVVVPYWRKEGMKGVVVNLSSISAPRPRPRLVWYAASKGAVTAATRGLAAEYANEGIRYNCIQPVLGETAMVAPVHGGVDTPERRAVTLAGIPIGRINTPEDIGNAACFLASDEASMLTGVCLDVDGGRSLM</sequence>
<evidence type="ECO:0000313" key="4">
    <source>
        <dbReference type="EMBL" id="KAF2708732.1"/>
    </source>
</evidence>
<evidence type="ECO:0000313" key="5">
    <source>
        <dbReference type="Proteomes" id="UP000799428"/>
    </source>
</evidence>
<dbReference type="PRINTS" id="PR00080">
    <property type="entry name" value="SDRFAMILY"/>
</dbReference>
<comment type="similarity">
    <text evidence="1">Belongs to the short-chain dehydrogenases/reductases (SDR) family.</text>
</comment>
<dbReference type="SUPFAM" id="SSF51735">
    <property type="entry name" value="NAD(P)-binding Rossmann-fold domains"/>
    <property type="match status" value="1"/>
</dbReference>
<dbReference type="Pfam" id="PF13561">
    <property type="entry name" value="adh_short_C2"/>
    <property type="match status" value="1"/>
</dbReference>
<dbReference type="InterPro" id="IPR002347">
    <property type="entry name" value="SDR_fam"/>
</dbReference>
<organism evidence="4 5">
    <name type="scientific">Pleomassaria siparia CBS 279.74</name>
    <dbReference type="NCBI Taxonomy" id="1314801"/>
    <lineage>
        <taxon>Eukaryota</taxon>
        <taxon>Fungi</taxon>
        <taxon>Dikarya</taxon>
        <taxon>Ascomycota</taxon>
        <taxon>Pezizomycotina</taxon>
        <taxon>Dothideomycetes</taxon>
        <taxon>Pleosporomycetidae</taxon>
        <taxon>Pleosporales</taxon>
        <taxon>Pleomassariaceae</taxon>
        <taxon>Pleomassaria</taxon>
    </lineage>
</organism>